<dbReference type="AlphaFoldDB" id="A0A813LCX0"/>
<comment type="caution">
    <text evidence="3">The sequence shown here is derived from an EMBL/GenBank/DDBJ whole genome shotgun (WGS) entry which is preliminary data.</text>
</comment>
<dbReference type="InterPro" id="IPR010610">
    <property type="entry name" value="EryCIII-like_C"/>
</dbReference>
<proteinExistence type="predicted"/>
<dbReference type="Gene3D" id="3.40.50.2000">
    <property type="entry name" value="Glycogen Phosphorylase B"/>
    <property type="match status" value="2"/>
</dbReference>
<reference evidence="3" key="1">
    <citation type="submission" date="2021-02" db="EMBL/GenBank/DDBJ databases">
        <authorList>
            <person name="Dougan E. K."/>
            <person name="Rhodes N."/>
            <person name="Thang M."/>
            <person name="Chan C."/>
        </authorList>
    </citation>
    <scope>NUCLEOTIDE SEQUENCE</scope>
</reference>
<evidence type="ECO:0000313" key="3">
    <source>
        <dbReference type="EMBL" id="CAE8724378.1"/>
    </source>
</evidence>
<name>A0A813LCX0_POLGL</name>
<gene>
    <name evidence="3" type="ORF">PGLA2088_LOCUS43687</name>
</gene>
<evidence type="ECO:0000259" key="2">
    <source>
        <dbReference type="Pfam" id="PF06722"/>
    </source>
</evidence>
<dbReference type="PANTHER" id="PTHR48050:SF13">
    <property type="entry name" value="STEROL 3-BETA-GLUCOSYLTRANSFERASE UGT80A2"/>
    <property type="match status" value="1"/>
</dbReference>
<sequence>MLQDGALTCQGLACWEVAIELSEGTNSTQDGLGMRVVATSDLFAAERGRLEVASLSADLSFARSLLASPSSTSRTLTIRCTPSVCERQMLKGTVPPLPQPSVVAAELPSGAWWQSLLEVTVLDVLRLPQLDSEVQGTQGMQAPGVRSPTEVRASTELTGSSSPAVPLVGSHGLHLQWTANLRLRPGADSDLQSARPMSVSSVGSVGAAVVAGLCRHQHRRRHRALCVWPTSAPGSLLLPAASARGGIATASSASSSSSWSHASAADAIREALGSMVPPPRPAGSEPGQLRPLIVAMGTRGDVEPCLRLASALRVRGHLPLVLSHAAYEEEITKRWGLDFRSCSIDKVPLSEEYFTSNTTSEQVYVDRGWYGDAWIPVGRKLFEAAKEHKCDVIISTNMGNTHALDVAEQIGLLCFGMKFCPDVDGQVPTGTFPPSGYPAGMPGPFNAAAHVLENLRTIAAVFRGGFIPKVIAFRKELGLPAQKLADDIEVPVYSPYRQALQAQQPCLYAFSEALLQRPPEYQSWHFVTGAMGRADSSSEPGKLPSELEHFLAEAEARGTKIVCIAFGSMTLARSHPFQVRAVSAARGLGARVVIIDPDTREEGHLTSDGDVFCARSVPYASLFPRCSLVVHHGGAGTLQDCLWAGTPQLAAPVLRFGDQPLWGRALEEKGIGVCLGEGGRAPEAVEWQRALETVLDNLEDFRSAATDVAARAAAEQGAEAACDVLEGALLSAA</sequence>
<dbReference type="PANTHER" id="PTHR48050">
    <property type="entry name" value="STEROL 3-BETA-GLUCOSYLTRANSFERASE"/>
    <property type="match status" value="1"/>
</dbReference>
<dbReference type="InterPro" id="IPR002213">
    <property type="entry name" value="UDP_glucos_trans"/>
</dbReference>
<keyword evidence="1" id="KW-0808">Transferase</keyword>
<evidence type="ECO:0000256" key="1">
    <source>
        <dbReference type="ARBA" id="ARBA00022679"/>
    </source>
</evidence>
<dbReference type="EMBL" id="CAJNNW010034877">
    <property type="protein sequence ID" value="CAE8724378.1"/>
    <property type="molecule type" value="Genomic_DNA"/>
</dbReference>
<dbReference type="Proteomes" id="UP000626109">
    <property type="component" value="Unassembled WGS sequence"/>
</dbReference>
<evidence type="ECO:0000313" key="4">
    <source>
        <dbReference type="Proteomes" id="UP000626109"/>
    </source>
</evidence>
<feature type="domain" description="Erythromycin biosynthesis protein CIII-like C-terminal" evidence="2">
    <location>
        <begin position="593"/>
        <end position="715"/>
    </location>
</feature>
<dbReference type="CDD" id="cd03784">
    <property type="entry name" value="GT1_Gtf-like"/>
    <property type="match status" value="1"/>
</dbReference>
<dbReference type="GO" id="GO:0008194">
    <property type="term" value="F:UDP-glycosyltransferase activity"/>
    <property type="evidence" value="ECO:0007669"/>
    <property type="project" value="InterPro"/>
</dbReference>
<organism evidence="3 4">
    <name type="scientific">Polarella glacialis</name>
    <name type="common">Dinoflagellate</name>
    <dbReference type="NCBI Taxonomy" id="89957"/>
    <lineage>
        <taxon>Eukaryota</taxon>
        <taxon>Sar</taxon>
        <taxon>Alveolata</taxon>
        <taxon>Dinophyceae</taxon>
        <taxon>Suessiales</taxon>
        <taxon>Suessiaceae</taxon>
        <taxon>Polarella</taxon>
    </lineage>
</organism>
<dbReference type="InterPro" id="IPR050426">
    <property type="entry name" value="Glycosyltransferase_28"/>
</dbReference>
<dbReference type="GO" id="GO:0016758">
    <property type="term" value="F:hexosyltransferase activity"/>
    <property type="evidence" value="ECO:0007669"/>
    <property type="project" value="UniProtKB-ARBA"/>
</dbReference>
<dbReference type="Pfam" id="PF06722">
    <property type="entry name" value="EryCIII-like_C"/>
    <property type="match status" value="1"/>
</dbReference>
<accession>A0A813LCX0</accession>
<dbReference type="SUPFAM" id="SSF53756">
    <property type="entry name" value="UDP-Glycosyltransferase/glycogen phosphorylase"/>
    <property type="match status" value="1"/>
</dbReference>
<protein>
    <recommendedName>
        <fullName evidence="2">Erythromycin biosynthesis protein CIII-like C-terminal domain-containing protein</fullName>
    </recommendedName>
</protein>